<dbReference type="PANTHER" id="PTHR11893:SF40">
    <property type="entry name" value="INNEXIN SHAKING-B"/>
    <property type="match status" value="1"/>
</dbReference>
<keyword evidence="9 12" id="KW-0406">Ion transport</keyword>
<protein>
    <recommendedName>
        <fullName evidence="12">Innexin</fullName>
    </recommendedName>
</protein>
<sequence>MLDIFRGLKNFIKVSRVHTDSPVFRLHYSITVMILLAFSLIVTTRQYVGNPIDCIYTHNSKLTDDVVNTYCWIHSTYTVKSQHNDPVPSKSLYPGIGPLKNFQTPGTHYYKPMPEKVYDPPWDTQDESQDEYKFVMYYQWVCFVLFFQ</sequence>
<name>A0A7R8WRI3_9CRUS</name>
<feature type="non-terminal residue" evidence="13">
    <location>
        <position position="1"/>
    </location>
</feature>
<keyword evidence="8 12" id="KW-1133">Transmembrane helix</keyword>
<reference evidence="13" key="1">
    <citation type="submission" date="2020-11" db="EMBL/GenBank/DDBJ databases">
        <authorList>
            <person name="Tran Van P."/>
        </authorList>
    </citation>
    <scope>NUCLEOTIDE SEQUENCE</scope>
</reference>
<organism evidence="13">
    <name type="scientific">Cyprideis torosa</name>
    <dbReference type="NCBI Taxonomy" id="163714"/>
    <lineage>
        <taxon>Eukaryota</taxon>
        <taxon>Metazoa</taxon>
        <taxon>Ecdysozoa</taxon>
        <taxon>Arthropoda</taxon>
        <taxon>Crustacea</taxon>
        <taxon>Oligostraca</taxon>
        <taxon>Ostracoda</taxon>
        <taxon>Podocopa</taxon>
        <taxon>Podocopida</taxon>
        <taxon>Cytherocopina</taxon>
        <taxon>Cytheroidea</taxon>
        <taxon>Cytherideidae</taxon>
        <taxon>Cyprideis</taxon>
    </lineage>
</organism>
<evidence type="ECO:0000256" key="9">
    <source>
        <dbReference type="ARBA" id="ARBA00023065"/>
    </source>
</evidence>
<keyword evidence="4" id="KW-1003">Cell membrane</keyword>
<dbReference type="AlphaFoldDB" id="A0A7R8WRI3"/>
<dbReference type="InterPro" id="IPR000990">
    <property type="entry name" value="Innexin"/>
</dbReference>
<comment type="similarity">
    <text evidence="12">Belongs to the pannexin family.</text>
</comment>
<accession>A0A7R8WRI3</accession>
<comment type="subcellular location">
    <subcellularLocation>
        <location evidence="1">Cell junction</location>
        <location evidence="1">Gap junction</location>
    </subcellularLocation>
    <subcellularLocation>
        <location evidence="2 12">Cell membrane</location>
        <topology evidence="2 12">Multi-pass membrane protein</topology>
    </subcellularLocation>
</comment>
<evidence type="ECO:0000256" key="6">
    <source>
        <dbReference type="ARBA" id="ARBA00022868"/>
    </source>
</evidence>
<evidence type="ECO:0000256" key="8">
    <source>
        <dbReference type="ARBA" id="ARBA00022989"/>
    </source>
</evidence>
<keyword evidence="6" id="KW-0303">Gap junction</keyword>
<dbReference type="EMBL" id="OB666762">
    <property type="protein sequence ID" value="CAD7233686.1"/>
    <property type="molecule type" value="Genomic_DNA"/>
</dbReference>
<evidence type="ECO:0000256" key="4">
    <source>
        <dbReference type="ARBA" id="ARBA00022475"/>
    </source>
</evidence>
<keyword evidence="3 12" id="KW-0813">Transport</keyword>
<dbReference type="GO" id="GO:0005921">
    <property type="term" value="C:gap junction"/>
    <property type="evidence" value="ECO:0007669"/>
    <property type="project" value="UniProtKB-SubCell"/>
</dbReference>
<evidence type="ECO:0000256" key="12">
    <source>
        <dbReference type="RuleBase" id="RU010713"/>
    </source>
</evidence>
<dbReference type="PROSITE" id="PS51013">
    <property type="entry name" value="PANNEXIN"/>
    <property type="match status" value="1"/>
</dbReference>
<evidence type="ECO:0000256" key="2">
    <source>
        <dbReference type="ARBA" id="ARBA00004651"/>
    </source>
</evidence>
<evidence type="ECO:0000256" key="10">
    <source>
        <dbReference type="ARBA" id="ARBA00023136"/>
    </source>
</evidence>
<evidence type="ECO:0000256" key="7">
    <source>
        <dbReference type="ARBA" id="ARBA00022949"/>
    </source>
</evidence>
<comment type="function">
    <text evidence="12">Structural component of the gap junctions.</text>
</comment>
<dbReference type="OrthoDB" id="6330523at2759"/>
<evidence type="ECO:0000256" key="11">
    <source>
        <dbReference type="ARBA" id="ARBA00023303"/>
    </source>
</evidence>
<evidence type="ECO:0000313" key="13">
    <source>
        <dbReference type="EMBL" id="CAD7233686.1"/>
    </source>
</evidence>
<dbReference type="GO" id="GO:0034220">
    <property type="term" value="P:monoatomic ion transmembrane transport"/>
    <property type="evidence" value="ECO:0007669"/>
    <property type="project" value="UniProtKB-KW"/>
</dbReference>
<proteinExistence type="inferred from homology"/>
<keyword evidence="5 12" id="KW-0812">Transmembrane</keyword>
<feature type="transmembrane region" description="Helical" evidence="12">
    <location>
        <begin position="26"/>
        <end position="43"/>
    </location>
</feature>
<dbReference type="Pfam" id="PF00876">
    <property type="entry name" value="Innexin"/>
    <property type="match status" value="1"/>
</dbReference>
<keyword evidence="10 12" id="KW-0472">Membrane</keyword>
<dbReference type="GO" id="GO:0005243">
    <property type="term" value="F:gap junction channel activity"/>
    <property type="evidence" value="ECO:0007669"/>
    <property type="project" value="TreeGrafter"/>
</dbReference>
<gene>
    <name evidence="12" type="primary">inx</name>
    <name evidence="13" type="ORF">CTOB1V02_LOCUS11507</name>
</gene>
<keyword evidence="11 12" id="KW-0407">Ion channel</keyword>
<keyword evidence="7" id="KW-0965">Cell junction</keyword>
<dbReference type="GO" id="GO:0005886">
    <property type="term" value="C:plasma membrane"/>
    <property type="evidence" value="ECO:0007669"/>
    <property type="project" value="UniProtKB-SubCell"/>
</dbReference>
<evidence type="ECO:0000256" key="1">
    <source>
        <dbReference type="ARBA" id="ARBA00004610"/>
    </source>
</evidence>
<dbReference type="PANTHER" id="PTHR11893">
    <property type="entry name" value="INNEXIN"/>
    <property type="match status" value="1"/>
</dbReference>
<evidence type="ECO:0000256" key="3">
    <source>
        <dbReference type="ARBA" id="ARBA00022448"/>
    </source>
</evidence>
<comment type="caution">
    <text evidence="12">Lacks conserved residue(s) required for the propagation of feature annotation.</text>
</comment>
<evidence type="ECO:0000256" key="5">
    <source>
        <dbReference type="ARBA" id="ARBA00022692"/>
    </source>
</evidence>